<sequence>MMRTRAKKFAQVDVFSRIPYLGNPVAVVLDADGLSDESMQRLARWTNLSETTFILSPTTAEADYRLRIFTPGGELPFAGHPTLGSAHAWLENGGKPKVTGQLVQECGVGLVALNQSEEGSQLSFRAPATMKSGPLEPGLLSKIVSALGVDESEVVAHQYVDNGPGWVCVQLTSAARVLAVDPKFDDDSELMLGLLGAYPSGGESAFELRAFAPKIGVYEDPVTGSLNASVAQWLFRTGAVANSYQASQGQRVGRQGTISLSVDGKGEVWVGGPTVTCIRGSIEI</sequence>
<reference evidence="2 3" key="1">
    <citation type="journal article" date="2016" name="Biochim. Biophys. Acta">
        <title>Photochemical characterization of actinorhodopsin and its functional existence in the natural host.</title>
        <authorList>
            <person name="Nakamura S."/>
            <person name="Kikukawa T."/>
            <person name="Tamogami J."/>
            <person name="Kamiya M."/>
            <person name="Aizawa T."/>
            <person name="Hahn M.W."/>
            <person name="Ihara K."/>
            <person name="Kamo N."/>
            <person name="Demura M."/>
        </authorList>
    </citation>
    <scope>NUCLEOTIDE SEQUENCE [LARGE SCALE GENOMIC DNA]</scope>
    <source>
        <strain evidence="2 3">MWH-Dar1</strain>
    </source>
</reference>
<accession>A0A1D9DXY1</accession>
<gene>
    <name evidence="2" type="ORF">A4Z71_01225</name>
</gene>
<proteinExistence type="predicted"/>
<dbReference type="Proteomes" id="UP000243784">
    <property type="component" value="Chromosome"/>
</dbReference>
<dbReference type="GO" id="GO:0005737">
    <property type="term" value="C:cytoplasm"/>
    <property type="evidence" value="ECO:0007669"/>
    <property type="project" value="TreeGrafter"/>
</dbReference>
<dbReference type="PIRSF" id="PIRSF016184">
    <property type="entry name" value="PhzC_PhzF"/>
    <property type="match status" value="1"/>
</dbReference>
<dbReference type="Gene3D" id="3.10.310.10">
    <property type="entry name" value="Diaminopimelate Epimerase, Chain A, domain 1"/>
    <property type="match status" value="2"/>
</dbReference>
<protein>
    <submittedName>
        <fullName evidence="2">Phenazine biosynthesis protein PhzF</fullName>
    </submittedName>
</protein>
<dbReference type="InterPro" id="IPR003719">
    <property type="entry name" value="Phenazine_PhzF-like"/>
</dbReference>
<evidence type="ECO:0000256" key="1">
    <source>
        <dbReference type="PIRSR" id="PIRSR016184-1"/>
    </source>
</evidence>
<dbReference type="GO" id="GO:0016853">
    <property type="term" value="F:isomerase activity"/>
    <property type="evidence" value="ECO:0007669"/>
    <property type="project" value="TreeGrafter"/>
</dbReference>
<dbReference type="AlphaFoldDB" id="A0A1D9DXY1"/>
<dbReference type="KEGG" id="rpla:A4Z71_01225"/>
<dbReference type="PANTHER" id="PTHR13774">
    <property type="entry name" value="PHENAZINE BIOSYNTHESIS PROTEIN"/>
    <property type="match status" value="1"/>
</dbReference>
<dbReference type="SUPFAM" id="SSF54506">
    <property type="entry name" value="Diaminopimelate epimerase-like"/>
    <property type="match status" value="1"/>
</dbReference>
<dbReference type="EMBL" id="CP015208">
    <property type="protein sequence ID" value="AOY55661.1"/>
    <property type="molecule type" value="Genomic_DNA"/>
</dbReference>
<dbReference type="STRING" id="535712.A4Z71_01225"/>
<evidence type="ECO:0000313" key="3">
    <source>
        <dbReference type="Proteomes" id="UP000243784"/>
    </source>
</evidence>
<keyword evidence="3" id="KW-1185">Reference proteome</keyword>
<evidence type="ECO:0000313" key="2">
    <source>
        <dbReference type="EMBL" id="AOY55661.1"/>
    </source>
</evidence>
<dbReference type="NCBIfam" id="TIGR00654">
    <property type="entry name" value="PhzF_family"/>
    <property type="match status" value="1"/>
</dbReference>
<organism evidence="2 3">
    <name type="scientific">Candidatus Rhodoluna planktonica</name>
    <dbReference type="NCBI Taxonomy" id="535712"/>
    <lineage>
        <taxon>Bacteria</taxon>
        <taxon>Bacillati</taxon>
        <taxon>Actinomycetota</taxon>
        <taxon>Actinomycetes</taxon>
        <taxon>Micrococcales</taxon>
        <taxon>Microbacteriaceae</taxon>
        <taxon>Luna cluster</taxon>
        <taxon>Luna-1 subcluster</taxon>
        <taxon>Rhodoluna</taxon>
    </lineage>
</organism>
<name>A0A1D9DXY1_9MICO</name>
<dbReference type="Pfam" id="PF02567">
    <property type="entry name" value="PhzC-PhzF"/>
    <property type="match status" value="1"/>
</dbReference>
<dbReference type="PANTHER" id="PTHR13774:SF32">
    <property type="entry name" value="ANTISENSE-ENHANCING SEQUENCE 1"/>
    <property type="match status" value="1"/>
</dbReference>
<feature type="active site" evidence="1">
    <location>
        <position position="50"/>
    </location>
</feature>